<reference evidence="2 3" key="1">
    <citation type="submission" date="2024-04" db="EMBL/GenBank/DDBJ databases">
        <title>Genome assembly C_amara_ONT_v2.</title>
        <authorList>
            <person name="Yant L."/>
            <person name="Moore C."/>
            <person name="Slenker M."/>
        </authorList>
    </citation>
    <scope>NUCLEOTIDE SEQUENCE [LARGE SCALE GENOMIC DNA]</scope>
    <source>
        <tissue evidence="2">Leaf</tissue>
    </source>
</reference>
<proteinExistence type="predicted"/>
<dbReference type="AlphaFoldDB" id="A0ABD1B568"/>
<sequence>MAENEHLPMKRKDIDRVNEEFSDFSLSSPARKIRRLDVDLPPIMEEEETDMAMATEEVEPGVVNDERAIVLFNPLHYHQPSSSSVNLFVDRDLISGFKNRFLRDAARADDNYDEDQTSNECQAVVCWNPSQPLYSQSVGTFQPFQQPRTLEITELDESGEDVVMDEAENETEELSGSTGLPFPQQAQDPTYGFGLPQWQQQQNCLIPQLPQVSTTPTPITWFQ</sequence>
<accession>A0ABD1B568</accession>
<evidence type="ECO:0000313" key="3">
    <source>
        <dbReference type="Proteomes" id="UP001558713"/>
    </source>
</evidence>
<organism evidence="2 3">
    <name type="scientific">Cardamine amara subsp. amara</name>
    <dbReference type="NCBI Taxonomy" id="228776"/>
    <lineage>
        <taxon>Eukaryota</taxon>
        <taxon>Viridiplantae</taxon>
        <taxon>Streptophyta</taxon>
        <taxon>Embryophyta</taxon>
        <taxon>Tracheophyta</taxon>
        <taxon>Spermatophyta</taxon>
        <taxon>Magnoliopsida</taxon>
        <taxon>eudicotyledons</taxon>
        <taxon>Gunneridae</taxon>
        <taxon>Pentapetalae</taxon>
        <taxon>rosids</taxon>
        <taxon>malvids</taxon>
        <taxon>Brassicales</taxon>
        <taxon>Brassicaceae</taxon>
        <taxon>Cardamineae</taxon>
        <taxon>Cardamine</taxon>
    </lineage>
</organism>
<protein>
    <submittedName>
        <fullName evidence="2">Uncharacterized protein</fullName>
    </submittedName>
</protein>
<dbReference type="PANTHER" id="PTHR35510">
    <property type="entry name" value="DBH-LIKE MONOOXYGENASE"/>
    <property type="match status" value="1"/>
</dbReference>
<evidence type="ECO:0000256" key="1">
    <source>
        <dbReference type="SAM" id="MobiDB-lite"/>
    </source>
</evidence>
<gene>
    <name evidence="2" type="ORF">V5N11_011266</name>
</gene>
<feature type="compositionally biased region" description="Polar residues" evidence="1">
    <location>
        <begin position="174"/>
        <end position="188"/>
    </location>
</feature>
<comment type="caution">
    <text evidence="2">The sequence shown here is derived from an EMBL/GenBank/DDBJ whole genome shotgun (WGS) entry which is preliminary data.</text>
</comment>
<evidence type="ECO:0000313" key="2">
    <source>
        <dbReference type="EMBL" id="KAL1210909.1"/>
    </source>
</evidence>
<feature type="region of interest" description="Disordered" evidence="1">
    <location>
        <begin position="166"/>
        <end position="194"/>
    </location>
</feature>
<keyword evidence="3" id="KW-1185">Reference proteome</keyword>
<dbReference type="EMBL" id="JBANAX010000387">
    <property type="protein sequence ID" value="KAL1210909.1"/>
    <property type="molecule type" value="Genomic_DNA"/>
</dbReference>
<dbReference type="Proteomes" id="UP001558713">
    <property type="component" value="Unassembled WGS sequence"/>
</dbReference>
<dbReference type="PANTHER" id="PTHR35510:SF1">
    <property type="entry name" value="DBH-LIKE MONOOXYGENASE"/>
    <property type="match status" value="1"/>
</dbReference>
<name>A0ABD1B568_CARAN</name>